<sequence length="345" mass="38233">MARDEKTPDNEKAPRRRYRRIEVRMWGDHKFKQLSPLPPCGQGLWVYLLTGPHTGPVPGVFRAGRASMAEDLGWEQEDFDRAFAEAADQDMVRADWRAKFVWVPKAIKYNRPESPNVVKSWGGEWDLLPECELKTQALASLRANIYELGEAFAKAFDATFGKASEKPSDMPPGKPPAKPNNNPSGKGTGNQEQDQDQNQEQVNNRRAGASARAGVGASAHPPTDDDDPPSQEGHEMQVVPSEASDWISWLNDHHQTALVSDVDRYTPIFVAWTKARITLKVLDDTIAECRRVSRGPINDLVMYVDRVFAARAAERSANASAKPSMADLKFEATDYRAGVGADGGF</sequence>
<evidence type="ECO:0000313" key="2">
    <source>
        <dbReference type="EMBL" id="TEU47531.1"/>
    </source>
</evidence>
<proteinExistence type="predicted"/>
<name>A0AAX2RS01_BURCE</name>
<evidence type="ECO:0000313" key="3">
    <source>
        <dbReference type="Proteomes" id="UP000298234"/>
    </source>
</evidence>
<dbReference type="EMBL" id="SNSQ01000016">
    <property type="protein sequence ID" value="TEU47531.1"/>
    <property type="molecule type" value="Genomic_DNA"/>
</dbReference>
<organism evidence="2 3">
    <name type="scientific">Burkholderia cepacia</name>
    <name type="common">Pseudomonas cepacia</name>
    <dbReference type="NCBI Taxonomy" id="292"/>
    <lineage>
        <taxon>Bacteria</taxon>
        <taxon>Pseudomonadati</taxon>
        <taxon>Pseudomonadota</taxon>
        <taxon>Betaproteobacteria</taxon>
        <taxon>Burkholderiales</taxon>
        <taxon>Burkholderiaceae</taxon>
        <taxon>Burkholderia</taxon>
        <taxon>Burkholderia cepacia complex</taxon>
    </lineage>
</organism>
<accession>A0AAX2RS01</accession>
<feature type="region of interest" description="Disordered" evidence="1">
    <location>
        <begin position="162"/>
        <end position="240"/>
    </location>
</feature>
<feature type="compositionally biased region" description="Pro residues" evidence="1">
    <location>
        <begin position="169"/>
        <end position="178"/>
    </location>
</feature>
<reference evidence="2 3" key="1">
    <citation type="submission" date="2019-03" db="EMBL/GenBank/DDBJ databases">
        <title>Burkholderia cepacia outbreak.</title>
        <authorList>
            <person name="Farzana R."/>
            <person name="Walsh T.R."/>
        </authorList>
    </citation>
    <scope>NUCLEOTIDE SEQUENCE [LARGE SCALE GENOMIC DNA]</scope>
    <source>
        <strain evidence="3">d13</strain>
    </source>
</reference>
<protein>
    <submittedName>
        <fullName evidence="2">Uncharacterized protein</fullName>
    </submittedName>
</protein>
<dbReference type="RefSeq" id="WP_134256251.1">
    <property type="nucleotide sequence ID" value="NZ_SNSG01000013.1"/>
</dbReference>
<feature type="compositionally biased region" description="Low complexity" evidence="1">
    <location>
        <begin position="179"/>
        <end position="219"/>
    </location>
</feature>
<evidence type="ECO:0000256" key="1">
    <source>
        <dbReference type="SAM" id="MobiDB-lite"/>
    </source>
</evidence>
<comment type="caution">
    <text evidence="2">The sequence shown here is derived from an EMBL/GenBank/DDBJ whole genome shotgun (WGS) entry which is preliminary data.</text>
</comment>
<gene>
    <name evidence="2" type="ORF">E3D37_16125</name>
</gene>
<dbReference type="AlphaFoldDB" id="A0AAX2RS01"/>
<dbReference type="Proteomes" id="UP000298234">
    <property type="component" value="Unassembled WGS sequence"/>
</dbReference>